<dbReference type="SFLD" id="SFLDF00301">
    <property type="entry name" value="2-iminoacetate_synthase_(ThiH)"/>
    <property type="match status" value="1"/>
</dbReference>
<dbReference type="InterPro" id="IPR013785">
    <property type="entry name" value="Aldolase_TIM"/>
</dbReference>
<keyword evidence="4" id="KW-0479">Metal-binding</keyword>
<dbReference type="Proteomes" id="UP000642829">
    <property type="component" value="Unassembled WGS sequence"/>
</dbReference>
<dbReference type="SFLD" id="SFLDG01081">
    <property type="entry name" value="cleavage_of_the_Ca-Cb_bond_in"/>
    <property type="match status" value="1"/>
</dbReference>
<evidence type="ECO:0000313" key="9">
    <source>
        <dbReference type="Proteomes" id="UP000642829"/>
    </source>
</evidence>
<keyword evidence="5" id="KW-0408">Iron</keyword>
<dbReference type="GO" id="GO:0005506">
    <property type="term" value="F:iron ion binding"/>
    <property type="evidence" value="ECO:0007669"/>
    <property type="project" value="InterPro"/>
</dbReference>
<dbReference type="InterPro" id="IPR034428">
    <property type="entry name" value="ThiH/NoCL/HydG-like"/>
</dbReference>
<evidence type="ECO:0000256" key="1">
    <source>
        <dbReference type="ARBA" id="ARBA00001966"/>
    </source>
</evidence>
<keyword evidence="9" id="KW-1185">Reference proteome</keyword>
<accession>A0A8J3DFZ9</accession>
<evidence type="ECO:0000256" key="3">
    <source>
        <dbReference type="ARBA" id="ARBA00022691"/>
    </source>
</evidence>
<dbReference type="Gene3D" id="3.20.20.70">
    <property type="entry name" value="Aldolase class I"/>
    <property type="match status" value="1"/>
</dbReference>
<organism evidence="8 9">
    <name type="scientific">Cerasicoccus arenae</name>
    <dbReference type="NCBI Taxonomy" id="424488"/>
    <lineage>
        <taxon>Bacteria</taxon>
        <taxon>Pseudomonadati</taxon>
        <taxon>Verrucomicrobiota</taxon>
        <taxon>Opitutia</taxon>
        <taxon>Puniceicoccales</taxon>
        <taxon>Cerasicoccaceae</taxon>
        <taxon>Cerasicoccus</taxon>
    </lineage>
</organism>
<dbReference type="InterPro" id="IPR012726">
    <property type="entry name" value="ThiH"/>
</dbReference>
<evidence type="ECO:0000256" key="6">
    <source>
        <dbReference type="ARBA" id="ARBA00023014"/>
    </source>
</evidence>
<dbReference type="EMBL" id="BMXG01000005">
    <property type="protein sequence ID" value="GHB97061.1"/>
    <property type="molecule type" value="Genomic_DNA"/>
</dbReference>
<comment type="cofactor">
    <cofactor evidence="1">
        <name>[4Fe-4S] cluster</name>
        <dbReference type="ChEBI" id="CHEBI:49883"/>
    </cofactor>
</comment>
<evidence type="ECO:0000256" key="4">
    <source>
        <dbReference type="ARBA" id="ARBA00022723"/>
    </source>
</evidence>
<reference evidence="8" key="2">
    <citation type="submission" date="2020-09" db="EMBL/GenBank/DDBJ databases">
        <authorList>
            <person name="Sun Q."/>
            <person name="Kim S."/>
        </authorList>
    </citation>
    <scope>NUCLEOTIDE SEQUENCE</scope>
    <source>
        <strain evidence="8">KCTC 12870</strain>
    </source>
</reference>
<proteinExistence type="predicted"/>
<dbReference type="GO" id="GO:0009228">
    <property type="term" value="P:thiamine biosynthetic process"/>
    <property type="evidence" value="ECO:0007669"/>
    <property type="project" value="InterPro"/>
</dbReference>
<dbReference type="GO" id="GO:0051539">
    <property type="term" value="F:4 iron, 4 sulfur cluster binding"/>
    <property type="evidence" value="ECO:0007669"/>
    <property type="project" value="UniProtKB-KW"/>
</dbReference>
<protein>
    <submittedName>
        <fullName evidence="8">Thiamine biosynthesis protein ThiH</fullName>
    </submittedName>
</protein>
<dbReference type="AlphaFoldDB" id="A0A8J3DFZ9"/>
<dbReference type="SMART" id="SM00876">
    <property type="entry name" value="BATS"/>
    <property type="match status" value="1"/>
</dbReference>
<evidence type="ECO:0000256" key="5">
    <source>
        <dbReference type="ARBA" id="ARBA00023004"/>
    </source>
</evidence>
<keyword evidence="6" id="KW-0411">Iron-sulfur</keyword>
<gene>
    <name evidence="8" type="primary">thiH</name>
    <name evidence="8" type="ORF">GCM10007047_11310</name>
</gene>
<keyword evidence="3" id="KW-0949">S-adenosyl-L-methionine</keyword>
<evidence type="ECO:0000259" key="7">
    <source>
        <dbReference type="SMART" id="SM00876"/>
    </source>
</evidence>
<dbReference type="NCBIfam" id="TIGR02351">
    <property type="entry name" value="thiH"/>
    <property type="match status" value="1"/>
</dbReference>
<comment type="caution">
    <text evidence="8">The sequence shown here is derived from an EMBL/GenBank/DDBJ whole genome shotgun (WGS) entry which is preliminary data.</text>
</comment>
<sequence length="380" mass="42311">MTELAEQSRATNLPQVDAILRRGQVRTLEDFAALISPAASERVEQLAGHSQRLTQRFFGKAVRLFAPMYLSNECVNVCKYCGFSRHNDIPRITIPVTKVVEQAERLARQGFRSLLLVAGEHPKWVSNGYVADCIRQTLPIMPAISIELGPLETVEYAPLVDAGAEALLVYQETYYQPTYEELHTAGPKKYFAWRMDTPERGYEAGFRRLGIGALLGLHDWRYEALAVAAHAQFLLRKCWKAQVSVSLPRMRPATGGWQPNPSYGMNDRELVQTICALRMLLPHVGITISTREPPSLRDGIVPLGVTLMSAGASTEPGGYDHFDENQWKPTREQPGEQFHIADERSPSAIAAMIRSHGYEAVWKDFDQALVTAPSPALAPA</sequence>
<dbReference type="SFLD" id="SFLDG01060">
    <property type="entry name" value="BATS_domain_containing"/>
    <property type="match status" value="1"/>
</dbReference>
<dbReference type="InterPro" id="IPR058240">
    <property type="entry name" value="rSAM_sf"/>
</dbReference>
<dbReference type="Pfam" id="PF06968">
    <property type="entry name" value="BATS"/>
    <property type="match status" value="1"/>
</dbReference>
<name>A0A8J3DFZ9_9BACT</name>
<keyword evidence="2" id="KW-0004">4Fe-4S</keyword>
<dbReference type="InterPro" id="IPR007197">
    <property type="entry name" value="rSAM"/>
</dbReference>
<evidence type="ECO:0000256" key="2">
    <source>
        <dbReference type="ARBA" id="ARBA00022485"/>
    </source>
</evidence>
<reference evidence="8" key="1">
    <citation type="journal article" date="2014" name="Int. J. Syst. Evol. Microbiol.">
        <title>Complete genome sequence of Corynebacterium casei LMG S-19264T (=DSM 44701T), isolated from a smear-ripened cheese.</title>
        <authorList>
            <consortium name="US DOE Joint Genome Institute (JGI-PGF)"/>
            <person name="Walter F."/>
            <person name="Albersmeier A."/>
            <person name="Kalinowski J."/>
            <person name="Ruckert C."/>
        </authorList>
    </citation>
    <scope>NUCLEOTIDE SEQUENCE</scope>
    <source>
        <strain evidence="8">KCTC 12870</strain>
    </source>
</reference>
<dbReference type="InterPro" id="IPR010722">
    <property type="entry name" value="BATS_dom"/>
</dbReference>
<dbReference type="PANTHER" id="PTHR43583">
    <property type="entry name" value="2-IMINOACETATE SYNTHASE"/>
    <property type="match status" value="1"/>
</dbReference>
<dbReference type="SFLD" id="SFLDS00029">
    <property type="entry name" value="Radical_SAM"/>
    <property type="match status" value="1"/>
</dbReference>
<dbReference type="SUPFAM" id="SSF102114">
    <property type="entry name" value="Radical SAM enzymes"/>
    <property type="match status" value="1"/>
</dbReference>
<dbReference type="PANTHER" id="PTHR43583:SF1">
    <property type="entry name" value="2-IMINOACETATE SYNTHASE"/>
    <property type="match status" value="1"/>
</dbReference>
<feature type="domain" description="Biotin and thiamin synthesis-associated" evidence="7">
    <location>
        <begin position="246"/>
        <end position="360"/>
    </location>
</feature>
<evidence type="ECO:0000313" key="8">
    <source>
        <dbReference type="EMBL" id="GHB97061.1"/>
    </source>
</evidence>